<evidence type="ECO:0000256" key="2">
    <source>
        <dbReference type="SAM" id="Phobius"/>
    </source>
</evidence>
<proteinExistence type="predicted"/>
<evidence type="ECO:0000313" key="4">
    <source>
        <dbReference type="Proteomes" id="UP000246800"/>
    </source>
</evidence>
<accession>A0A2P5PQ77</accession>
<keyword evidence="2" id="KW-0812">Transmembrane</keyword>
<feature type="compositionally biased region" description="Basic residues" evidence="1">
    <location>
        <begin position="8"/>
        <end position="17"/>
    </location>
</feature>
<name>A0A2P5PQ77_STAPS</name>
<feature type="region of interest" description="Disordered" evidence="1">
    <location>
        <begin position="1"/>
        <end position="29"/>
    </location>
</feature>
<feature type="compositionally biased region" description="Polar residues" evidence="1">
    <location>
        <begin position="18"/>
        <end position="29"/>
    </location>
</feature>
<gene>
    <name evidence="3" type="ORF">DD902_11195</name>
</gene>
<dbReference type="AlphaFoldDB" id="A0A2P5PQ77"/>
<organism evidence="3 4">
    <name type="scientific">Staphylococcus pseudintermedius</name>
    <dbReference type="NCBI Taxonomy" id="283734"/>
    <lineage>
        <taxon>Bacteria</taxon>
        <taxon>Bacillati</taxon>
        <taxon>Bacillota</taxon>
        <taxon>Bacilli</taxon>
        <taxon>Bacillales</taxon>
        <taxon>Staphylococcaceae</taxon>
        <taxon>Staphylococcus</taxon>
        <taxon>Staphylococcus intermedius group</taxon>
    </lineage>
</organism>
<reference evidence="3 4" key="1">
    <citation type="journal article" date="2018" name="Vet. Microbiol.">
        <title>Clonal diversity and geographic distribution of methicillin-resistant Staphylococcus pseudintermedius from Australian animals: Discovery of novel sequence types.</title>
        <authorList>
            <person name="Worthing K.A."/>
            <person name="Abraham S."/>
            <person name="Coombs G.W."/>
            <person name="Pang S."/>
            <person name="Saputra S."/>
            <person name="Jordan D."/>
            <person name="Trott D.J."/>
            <person name="Norris J.M."/>
        </authorList>
    </citation>
    <scope>NUCLEOTIDE SEQUENCE [LARGE SCALE GENOMIC DNA]</scope>
    <source>
        <strain evidence="3 4">ST525 1</strain>
    </source>
</reference>
<feature type="transmembrane region" description="Helical" evidence="2">
    <location>
        <begin position="34"/>
        <end position="55"/>
    </location>
</feature>
<evidence type="ECO:0000256" key="1">
    <source>
        <dbReference type="SAM" id="MobiDB-lite"/>
    </source>
</evidence>
<keyword evidence="2" id="KW-0472">Membrane</keyword>
<keyword evidence="2" id="KW-1133">Transmembrane helix</keyword>
<comment type="caution">
    <text evidence="3">The sequence shown here is derived from an EMBL/GenBank/DDBJ whole genome shotgun (WGS) entry which is preliminary data.</text>
</comment>
<dbReference type="EMBL" id="QEIT01000073">
    <property type="protein sequence ID" value="PWZ73304.1"/>
    <property type="molecule type" value="Genomic_DNA"/>
</dbReference>
<dbReference type="RefSeq" id="WP_014612883.1">
    <property type="nucleotide sequence ID" value="NZ_BAAFIH010000004.1"/>
</dbReference>
<dbReference type="GeneID" id="93823882"/>
<sequence>MKSDLTSRKHKHAHPSHQQRQPKYEPSPSSNPKWLIALIILLIIIVLGGMIYGGYRLSQVKLHLNTTDNQATTTQSEQNTATVHLDVLSYDFSQDFMHSDHIDGYQDFHIGETRKDVEATHGPPEKTVEIDGRDAASYGDLAVSYNAQHQVEHIYVTPHQVTTAQFIDVHQAPNMTDGNIWYYDSRQDNPYTIKVYTQNDQVIAIENIPQI</sequence>
<protein>
    <submittedName>
        <fullName evidence="3">Uncharacterized protein</fullName>
    </submittedName>
</protein>
<dbReference type="Proteomes" id="UP000246800">
    <property type="component" value="Unassembled WGS sequence"/>
</dbReference>
<evidence type="ECO:0000313" key="3">
    <source>
        <dbReference type="EMBL" id="PWZ73304.1"/>
    </source>
</evidence>